<protein>
    <submittedName>
        <fullName evidence="1">Uncharacterized protein</fullName>
    </submittedName>
</protein>
<gene>
    <name evidence="1" type="ORF">TNCT_454301</name>
</gene>
<evidence type="ECO:0000313" key="1">
    <source>
        <dbReference type="EMBL" id="GFQ82832.1"/>
    </source>
</evidence>
<reference evidence="1" key="1">
    <citation type="submission" date="2020-07" db="EMBL/GenBank/DDBJ databases">
        <title>Multicomponent nature underlies the extraordinary mechanical properties of spider dragline silk.</title>
        <authorList>
            <person name="Kono N."/>
            <person name="Nakamura H."/>
            <person name="Mori M."/>
            <person name="Yoshida Y."/>
            <person name="Ohtoshi R."/>
            <person name="Malay A.D."/>
            <person name="Moran D.A.P."/>
            <person name="Tomita M."/>
            <person name="Numata K."/>
            <person name="Arakawa K."/>
        </authorList>
    </citation>
    <scope>NUCLEOTIDE SEQUENCE</scope>
</reference>
<dbReference type="Proteomes" id="UP000887116">
    <property type="component" value="Unassembled WGS sequence"/>
</dbReference>
<keyword evidence="2" id="KW-1185">Reference proteome</keyword>
<proteinExistence type="predicted"/>
<accession>A0A8X6HWQ6</accession>
<comment type="caution">
    <text evidence="1">The sequence shown here is derived from an EMBL/GenBank/DDBJ whole genome shotgun (WGS) entry which is preliminary data.</text>
</comment>
<dbReference type="EMBL" id="BMAO01022571">
    <property type="protein sequence ID" value="GFQ82832.1"/>
    <property type="molecule type" value="Genomic_DNA"/>
</dbReference>
<organism evidence="1 2">
    <name type="scientific">Trichonephila clavata</name>
    <name type="common">Joro spider</name>
    <name type="synonym">Nephila clavata</name>
    <dbReference type="NCBI Taxonomy" id="2740835"/>
    <lineage>
        <taxon>Eukaryota</taxon>
        <taxon>Metazoa</taxon>
        <taxon>Ecdysozoa</taxon>
        <taxon>Arthropoda</taxon>
        <taxon>Chelicerata</taxon>
        <taxon>Arachnida</taxon>
        <taxon>Araneae</taxon>
        <taxon>Araneomorphae</taxon>
        <taxon>Entelegynae</taxon>
        <taxon>Araneoidea</taxon>
        <taxon>Nephilidae</taxon>
        <taxon>Trichonephila</taxon>
    </lineage>
</organism>
<name>A0A8X6HWQ6_TRICU</name>
<evidence type="ECO:0000313" key="2">
    <source>
        <dbReference type="Proteomes" id="UP000887116"/>
    </source>
</evidence>
<dbReference type="AlphaFoldDB" id="A0A8X6HWQ6"/>
<sequence>MSPVGWNSLDKTPVFGFPSMIRSLYPLSTVSSTFLLHGSILFPISSFLPEKHSTGPFTGLFTCLKHSYYTVPFYLPSRVFLPESTPQDLLQASLPV</sequence>